<comment type="subcellular location">
    <subcellularLocation>
        <location evidence="1 8">Cytoplasm</location>
    </subcellularLocation>
</comment>
<feature type="binding site" evidence="8">
    <location>
        <begin position="26"/>
        <end position="31"/>
    </location>
    <ligand>
        <name>ATP</name>
        <dbReference type="ChEBI" id="CHEBI:30616"/>
    </ligand>
</feature>
<dbReference type="SUPFAM" id="SSF82829">
    <property type="entry name" value="MesJ substrate recognition domain-like"/>
    <property type="match status" value="1"/>
</dbReference>
<evidence type="ECO:0000259" key="9">
    <source>
        <dbReference type="SMART" id="SM00977"/>
    </source>
</evidence>
<dbReference type="RefSeq" id="WP_074846053.1">
    <property type="nucleotide sequence ID" value="NZ_FOOE01000021.1"/>
</dbReference>
<sequence length="473" mass="55133">MKEKVFRYIEENSMITKGDRVLVALSGGPDSVCLLSILEELKEDLNIEILAAHLNHCIRGEEADNDEEYSRLLCEKLNIRFYSQRVKVEDMASELGISSEMAGRKARYDFFDDIKKKENINKIALAHNANDQAETILMRLMRGTGMDGLEGIKPIRDGKYIRPILCLTRPEIEKYCNLKKLDPKIDKTNLEPIYARNKVRLELIPYIQKNFNEDIINTLNRFSSITSRDNSYMDEMTEKAFEKYVLLSKERAVIGKECFKEHSAIVTRVIRKAIENIVNSLNNFQQIHILDIIDLQKTNGGKYINLPMNIVAENAYGDIILRLKNDDTIDYSPLKIALKNFEEKQLQKGIFMGKIFNYNIFIRLIMKNKSINIKGNDYTRYFEFPVDSDIVIRQREQGDKFVPYGMKGNKKLKDLFMDMKISKEKRDKTPIVLFDNVITWIVGYRTSNNFKIDKDTKQILEIKAEWEDTTYDE</sequence>
<comment type="similarity">
    <text evidence="8">Belongs to the tRNA(Ile)-lysidine synthase family.</text>
</comment>
<dbReference type="GO" id="GO:0032267">
    <property type="term" value="F:tRNA(Ile)-lysidine synthase activity"/>
    <property type="evidence" value="ECO:0007669"/>
    <property type="project" value="UniProtKB-EC"/>
</dbReference>
<name>A0A1I2NFE9_9CLOT</name>
<dbReference type="EC" id="6.3.4.19" evidence="8"/>
<evidence type="ECO:0000256" key="6">
    <source>
        <dbReference type="ARBA" id="ARBA00022840"/>
    </source>
</evidence>
<dbReference type="Gene3D" id="1.20.59.20">
    <property type="match status" value="1"/>
</dbReference>
<evidence type="ECO:0000256" key="2">
    <source>
        <dbReference type="ARBA" id="ARBA00022490"/>
    </source>
</evidence>
<reference evidence="10 11" key="1">
    <citation type="submission" date="2016-10" db="EMBL/GenBank/DDBJ databases">
        <authorList>
            <person name="de Groot N.N."/>
        </authorList>
    </citation>
    <scope>NUCLEOTIDE SEQUENCE [LARGE SCALE GENOMIC DNA]</scope>
    <source>
        <strain evidence="10 11">NLAE-zl-G419</strain>
    </source>
</reference>
<feature type="domain" description="Lysidine-tRNA(Ile) synthetase C-terminal" evidence="9">
    <location>
        <begin position="390"/>
        <end position="462"/>
    </location>
</feature>
<evidence type="ECO:0000313" key="10">
    <source>
        <dbReference type="EMBL" id="SFG02655.1"/>
    </source>
</evidence>
<keyword evidence="11" id="KW-1185">Reference proteome</keyword>
<protein>
    <recommendedName>
        <fullName evidence="8">tRNA(Ile)-lysidine synthase</fullName>
        <ecNumber evidence="8">6.3.4.19</ecNumber>
    </recommendedName>
    <alternativeName>
        <fullName evidence="8">tRNA(Ile)-2-lysyl-cytidine synthase</fullName>
    </alternativeName>
    <alternativeName>
        <fullName evidence="8">tRNA(Ile)-lysidine synthetase</fullName>
    </alternativeName>
</protein>
<proteinExistence type="inferred from homology"/>
<keyword evidence="4 8" id="KW-0819">tRNA processing</keyword>
<dbReference type="PANTHER" id="PTHR43033">
    <property type="entry name" value="TRNA(ILE)-LYSIDINE SYNTHASE-RELATED"/>
    <property type="match status" value="1"/>
</dbReference>
<evidence type="ECO:0000256" key="7">
    <source>
        <dbReference type="ARBA" id="ARBA00048539"/>
    </source>
</evidence>
<comment type="domain">
    <text evidence="8">The N-terminal region contains the highly conserved SGGXDS motif, predicted to be a P-loop motif involved in ATP binding.</text>
</comment>
<dbReference type="GO" id="GO:0005524">
    <property type="term" value="F:ATP binding"/>
    <property type="evidence" value="ECO:0007669"/>
    <property type="project" value="UniProtKB-UniRule"/>
</dbReference>
<keyword evidence="6 8" id="KW-0067">ATP-binding</keyword>
<comment type="function">
    <text evidence="8">Ligates lysine onto the cytidine present at position 34 of the AUA codon-specific tRNA(Ile) that contains the anticodon CAU, in an ATP-dependent manner. Cytidine is converted to lysidine, thus changing the amino acid specificity of the tRNA from methionine to isoleucine.</text>
</comment>
<gene>
    <name evidence="8" type="primary">tilS</name>
    <name evidence="10" type="ORF">SAMN04487885_12135</name>
</gene>
<dbReference type="InterPro" id="IPR012094">
    <property type="entry name" value="tRNA_Ile_lys_synt"/>
</dbReference>
<dbReference type="Gene3D" id="3.40.50.620">
    <property type="entry name" value="HUPs"/>
    <property type="match status" value="1"/>
</dbReference>
<dbReference type="InterPro" id="IPR014729">
    <property type="entry name" value="Rossmann-like_a/b/a_fold"/>
</dbReference>
<dbReference type="InterPro" id="IPR012795">
    <property type="entry name" value="tRNA_Ile_lys_synt_N"/>
</dbReference>
<accession>A0A1I2NFE9</accession>
<dbReference type="eggNOG" id="COG0037">
    <property type="taxonomic scope" value="Bacteria"/>
</dbReference>
<evidence type="ECO:0000256" key="1">
    <source>
        <dbReference type="ARBA" id="ARBA00004496"/>
    </source>
</evidence>
<dbReference type="InterPro" id="IPR012796">
    <property type="entry name" value="Lysidine-tRNA-synth_C"/>
</dbReference>
<dbReference type="AlphaFoldDB" id="A0A1I2NFE9"/>
<dbReference type="SMART" id="SM00977">
    <property type="entry name" value="TilS_C"/>
    <property type="match status" value="1"/>
</dbReference>
<dbReference type="Pfam" id="PF11734">
    <property type="entry name" value="TilS_C"/>
    <property type="match status" value="1"/>
</dbReference>
<dbReference type="Proteomes" id="UP000182135">
    <property type="component" value="Unassembled WGS sequence"/>
</dbReference>
<dbReference type="InterPro" id="IPR011063">
    <property type="entry name" value="TilS/TtcA_N"/>
</dbReference>
<dbReference type="STRING" id="1529.SAMN04487885_12135"/>
<keyword evidence="2 8" id="KW-0963">Cytoplasm</keyword>
<dbReference type="SUPFAM" id="SSF56037">
    <property type="entry name" value="PheT/TilS domain"/>
    <property type="match status" value="1"/>
</dbReference>
<dbReference type="NCBIfam" id="TIGR02432">
    <property type="entry name" value="lysidine_TilS_N"/>
    <property type="match status" value="1"/>
</dbReference>
<dbReference type="Pfam" id="PF01171">
    <property type="entry name" value="ATP_bind_3"/>
    <property type="match status" value="1"/>
</dbReference>
<dbReference type="OrthoDB" id="9807403at2"/>
<keyword evidence="3 8" id="KW-0436">Ligase</keyword>
<evidence type="ECO:0000256" key="5">
    <source>
        <dbReference type="ARBA" id="ARBA00022741"/>
    </source>
</evidence>
<dbReference type="SUPFAM" id="SSF52402">
    <property type="entry name" value="Adenine nucleotide alpha hydrolases-like"/>
    <property type="match status" value="1"/>
</dbReference>
<organism evidence="10 11">
    <name type="scientific">Clostridium cadaveris</name>
    <dbReference type="NCBI Taxonomy" id="1529"/>
    <lineage>
        <taxon>Bacteria</taxon>
        <taxon>Bacillati</taxon>
        <taxon>Bacillota</taxon>
        <taxon>Clostridia</taxon>
        <taxon>Eubacteriales</taxon>
        <taxon>Clostridiaceae</taxon>
        <taxon>Clostridium</taxon>
    </lineage>
</organism>
<dbReference type="GO" id="GO:0006400">
    <property type="term" value="P:tRNA modification"/>
    <property type="evidence" value="ECO:0007669"/>
    <property type="project" value="UniProtKB-UniRule"/>
</dbReference>
<comment type="catalytic activity">
    <reaction evidence="7 8">
        <text>cytidine(34) in tRNA(Ile2) + L-lysine + ATP = lysidine(34) in tRNA(Ile2) + AMP + diphosphate + H(+)</text>
        <dbReference type="Rhea" id="RHEA:43744"/>
        <dbReference type="Rhea" id="RHEA-COMP:10625"/>
        <dbReference type="Rhea" id="RHEA-COMP:10670"/>
        <dbReference type="ChEBI" id="CHEBI:15378"/>
        <dbReference type="ChEBI" id="CHEBI:30616"/>
        <dbReference type="ChEBI" id="CHEBI:32551"/>
        <dbReference type="ChEBI" id="CHEBI:33019"/>
        <dbReference type="ChEBI" id="CHEBI:82748"/>
        <dbReference type="ChEBI" id="CHEBI:83665"/>
        <dbReference type="ChEBI" id="CHEBI:456215"/>
        <dbReference type="EC" id="6.3.4.19"/>
    </reaction>
</comment>
<dbReference type="CDD" id="cd01992">
    <property type="entry name" value="TilS_N"/>
    <property type="match status" value="1"/>
</dbReference>
<evidence type="ECO:0000313" key="11">
    <source>
        <dbReference type="Proteomes" id="UP000182135"/>
    </source>
</evidence>
<dbReference type="PANTHER" id="PTHR43033:SF1">
    <property type="entry name" value="TRNA(ILE)-LYSIDINE SYNTHASE-RELATED"/>
    <property type="match status" value="1"/>
</dbReference>
<evidence type="ECO:0000256" key="3">
    <source>
        <dbReference type="ARBA" id="ARBA00022598"/>
    </source>
</evidence>
<dbReference type="HAMAP" id="MF_01161">
    <property type="entry name" value="tRNA_Ile_lys_synt"/>
    <property type="match status" value="1"/>
</dbReference>
<dbReference type="GO" id="GO:0005737">
    <property type="term" value="C:cytoplasm"/>
    <property type="evidence" value="ECO:0007669"/>
    <property type="project" value="UniProtKB-SubCell"/>
</dbReference>
<evidence type="ECO:0000256" key="4">
    <source>
        <dbReference type="ARBA" id="ARBA00022694"/>
    </source>
</evidence>
<evidence type="ECO:0000256" key="8">
    <source>
        <dbReference type="HAMAP-Rule" id="MF_01161"/>
    </source>
</evidence>
<dbReference type="NCBIfam" id="TIGR02433">
    <property type="entry name" value="lysidine_TilS_C"/>
    <property type="match status" value="1"/>
</dbReference>
<keyword evidence="5 8" id="KW-0547">Nucleotide-binding</keyword>
<dbReference type="EMBL" id="FOOE01000021">
    <property type="protein sequence ID" value="SFG02655.1"/>
    <property type="molecule type" value="Genomic_DNA"/>
</dbReference>